<proteinExistence type="predicted"/>
<dbReference type="EMBL" id="DRMS01000074">
    <property type="protein sequence ID" value="HFC91546.1"/>
    <property type="molecule type" value="Genomic_DNA"/>
</dbReference>
<name>A0A7V2SY29_LEUMU</name>
<accession>A0A7V2SY29</accession>
<feature type="signal peptide" evidence="1">
    <location>
        <begin position="1"/>
        <end position="21"/>
    </location>
</feature>
<protein>
    <submittedName>
        <fullName evidence="2">Uncharacterized protein</fullName>
    </submittedName>
</protein>
<evidence type="ECO:0000256" key="1">
    <source>
        <dbReference type="SAM" id="SignalP"/>
    </source>
</evidence>
<dbReference type="AlphaFoldDB" id="A0A7V2SY29"/>
<feature type="chain" id="PRO_5031254715" evidence="1">
    <location>
        <begin position="22"/>
        <end position="96"/>
    </location>
</feature>
<sequence length="96" mass="11183">MKIQTFLLASSILLTPMMSQAKPLSVSSNANTTTQNINIPKRFSTMKSVLKHYGKAKRVTRSRGRPTKKWPRITRWEYGRFTVYFEKHIVLHTVMN</sequence>
<keyword evidence="1" id="KW-0732">Signal</keyword>
<reference evidence="2" key="1">
    <citation type="journal article" date="2020" name="mSystems">
        <title>Genome- and Community-Level Interaction Insights into Carbon Utilization and Element Cycling Functions of Hydrothermarchaeota in Hydrothermal Sediment.</title>
        <authorList>
            <person name="Zhou Z."/>
            <person name="Liu Y."/>
            <person name="Xu W."/>
            <person name="Pan J."/>
            <person name="Luo Z.H."/>
            <person name="Li M."/>
        </authorList>
    </citation>
    <scope>NUCLEOTIDE SEQUENCE [LARGE SCALE GENOMIC DNA]</scope>
    <source>
        <strain evidence="2">HyVt-493</strain>
    </source>
</reference>
<dbReference type="Proteomes" id="UP000885750">
    <property type="component" value="Unassembled WGS sequence"/>
</dbReference>
<evidence type="ECO:0000313" key="2">
    <source>
        <dbReference type="EMBL" id="HFC91546.1"/>
    </source>
</evidence>
<gene>
    <name evidence="2" type="ORF">ENJ51_01900</name>
</gene>
<comment type="caution">
    <text evidence="2">The sequence shown here is derived from an EMBL/GenBank/DDBJ whole genome shotgun (WGS) entry which is preliminary data.</text>
</comment>
<organism evidence="2">
    <name type="scientific">Leucothrix mucor</name>
    <dbReference type="NCBI Taxonomy" id="45248"/>
    <lineage>
        <taxon>Bacteria</taxon>
        <taxon>Pseudomonadati</taxon>
        <taxon>Pseudomonadota</taxon>
        <taxon>Gammaproteobacteria</taxon>
        <taxon>Thiotrichales</taxon>
        <taxon>Thiotrichaceae</taxon>
        <taxon>Leucothrix</taxon>
    </lineage>
</organism>